<dbReference type="Gene3D" id="3.40.50.1000">
    <property type="entry name" value="HAD superfamily/HAD-like"/>
    <property type="match status" value="1"/>
</dbReference>
<sequence>MFGDTPPFVKCLVWDLDNTLWRGTLLEDERVRLDDDVREVVVRLDARGILQSVASKNDHDLAWRRLEELGVADYFVVPMIGWGPKSESIRRIAEELSFAHDTLAFVDDQPAERAEVAFRLPEVRCYSHDQVRTLADLPEFTPTRTTGDARNRRAMYRAGFRRRSAQDEFEGADIDFLRTLGMQLNIGHATDEDISRVEELTLRTSQMNATGVHYPDHVLRGLVDDPRHAVLVATLTDRFGTHGAIGVVLVRLEAEVWHLKLLATSCRVVSFGIGGAILNWLIGQAHEAGAHLVADFRRTDRNRMMDITYRLAGFAEDGCPCARQPAAGAEPDGVVGLHLVPDARTVPDTIALTAPTLAGTGPAGNRSATACE</sequence>
<dbReference type="SUPFAM" id="SSF56784">
    <property type="entry name" value="HAD-like"/>
    <property type="match status" value="1"/>
</dbReference>
<reference evidence="1 2" key="1">
    <citation type="journal article" date="2010" name="ChemBioChem">
        <title>Cloning and characterization of the biosynthetic gene cluster of 16-membered macrolide antibiotic FD-891: involvement of a dual functional cytochrome P450 monooxygenase catalyzing epoxidation and hydroxylation.</title>
        <authorList>
            <person name="Kudo F."/>
            <person name="Motegi A."/>
            <person name="Mizoue K."/>
            <person name="Eguchi T."/>
        </authorList>
    </citation>
    <scope>NUCLEOTIDE SEQUENCE [LARGE SCALE GENOMIC DNA]</scope>
    <source>
        <strain evidence="1 2">A-8890</strain>
    </source>
</reference>
<dbReference type="InterPro" id="IPR023214">
    <property type="entry name" value="HAD_sf"/>
</dbReference>
<dbReference type="InterPro" id="IPR036412">
    <property type="entry name" value="HAD-like_sf"/>
</dbReference>
<name>A0ABM7F0M5_9ACTN</name>
<dbReference type="RefSeq" id="WP_286247307.1">
    <property type="nucleotide sequence ID" value="NZ_AP018448.1"/>
</dbReference>
<dbReference type="Gene3D" id="3.40.630.30">
    <property type="match status" value="1"/>
</dbReference>
<protein>
    <recommendedName>
        <fullName evidence="3">Methoxymalonate biosynthesis protein</fullName>
    </recommendedName>
</protein>
<dbReference type="Proteomes" id="UP001321542">
    <property type="component" value="Chromosome"/>
</dbReference>
<dbReference type="NCBIfam" id="TIGR01686">
    <property type="entry name" value="FkbH"/>
    <property type="match status" value="1"/>
</dbReference>
<keyword evidence="2" id="KW-1185">Reference proteome</keyword>
<dbReference type="EMBL" id="AP018448">
    <property type="protein sequence ID" value="BBC29273.1"/>
    <property type="molecule type" value="Genomic_DNA"/>
</dbReference>
<evidence type="ECO:0000313" key="2">
    <source>
        <dbReference type="Proteomes" id="UP001321542"/>
    </source>
</evidence>
<evidence type="ECO:0008006" key="3">
    <source>
        <dbReference type="Google" id="ProtNLM"/>
    </source>
</evidence>
<dbReference type="InterPro" id="IPR010037">
    <property type="entry name" value="FkbH_domain"/>
</dbReference>
<evidence type="ECO:0000313" key="1">
    <source>
        <dbReference type="EMBL" id="BBC29273.1"/>
    </source>
</evidence>
<organism evidence="1 2">
    <name type="scientific">Streptomyces graminofaciens</name>
    <dbReference type="NCBI Taxonomy" id="68212"/>
    <lineage>
        <taxon>Bacteria</taxon>
        <taxon>Bacillati</taxon>
        <taxon>Actinomycetota</taxon>
        <taxon>Actinomycetes</taxon>
        <taxon>Kitasatosporales</taxon>
        <taxon>Streptomycetaceae</taxon>
        <taxon>Streptomyces</taxon>
    </lineage>
</organism>
<dbReference type="SUPFAM" id="SSF55729">
    <property type="entry name" value="Acyl-CoA N-acyltransferases (Nat)"/>
    <property type="match status" value="1"/>
</dbReference>
<proteinExistence type="predicted"/>
<reference evidence="1 2" key="2">
    <citation type="journal article" date="2023" name="ChemBioChem">
        <title>Acyltransferase Domain Exchange between Two Independent Type I Polyketide Synthases in the Same Producer Strain of Macrolide Antibiotics.</title>
        <authorList>
            <person name="Kudo F."/>
            <person name="Kishikawa K."/>
            <person name="Tsuboi K."/>
            <person name="Kido T."/>
            <person name="Usui T."/>
            <person name="Hashimoto J."/>
            <person name="Shin-Ya K."/>
            <person name="Miyanaga A."/>
            <person name="Eguchi T."/>
        </authorList>
    </citation>
    <scope>NUCLEOTIDE SEQUENCE [LARGE SCALE GENOMIC DNA]</scope>
    <source>
        <strain evidence="1 2">A-8890</strain>
    </source>
</reference>
<dbReference type="NCBIfam" id="TIGR01681">
    <property type="entry name" value="HAD-SF-IIIC"/>
    <property type="match status" value="1"/>
</dbReference>
<dbReference type="InterPro" id="IPR016181">
    <property type="entry name" value="Acyl_CoA_acyltransferase"/>
</dbReference>
<gene>
    <name evidence="1" type="ORF">SGFS_005670</name>
</gene>
<accession>A0ABM7F0M5</accession>
<dbReference type="InterPro" id="IPR010033">
    <property type="entry name" value="HAD_SF_ppase_IIIC"/>
</dbReference>